<evidence type="ECO:0000256" key="5">
    <source>
        <dbReference type="ARBA" id="ARBA00022741"/>
    </source>
</evidence>
<feature type="region of interest" description="Disordered" evidence="11">
    <location>
        <begin position="183"/>
        <end position="203"/>
    </location>
</feature>
<dbReference type="InterPro" id="IPR019987">
    <property type="entry name" value="GTP-bd_ribosome_bio_YsxC"/>
</dbReference>
<keyword evidence="6" id="KW-0460">Magnesium</keyword>
<evidence type="ECO:0000256" key="10">
    <source>
        <dbReference type="HAMAP-Rule" id="MF_00321"/>
    </source>
</evidence>
<keyword evidence="7 10" id="KW-0342">GTP-binding</keyword>
<protein>
    <recommendedName>
        <fullName evidence="10">Probable GTP-binding protein EngB</fullName>
    </recommendedName>
</protein>
<keyword evidence="9 10" id="KW-0131">Cell cycle</keyword>
<keyword evidence="8 10" id="KW-0717">Septation</keyword>
<feature type="domain" description="EngB-type G" evidence="12">
    <location>
        <begin position="22"/>
        <end position="195"/>
    </location>
</feature>
<dbReference type="RefSeq" id="WP_005007992.1">
    <property type="nucleotide sequence ID" value="NZ_HG422173.1"/>
</dbReference>
<feature type="compositionally biased region" description="Basic and acidic residues" evidence="11">
    <location>
        <begin position="194"/>
        <end position="203"/>
    </location>
</feature>
<comment type="cofactor">
    <cofactor evidence="1">
        <name>Mg(2+)</name>
        <dbReference type="ChEBI" id="CHEBI:18420"/>
    </cofactor>
</comment>
<dbReference type="InterPro" id="IPR006073">
    <property type="entry name" value="GTP-bd"/>
</dbReference>
<dbReference type="FunFam" id="3.40.50.300:FF:000098">
    <property type="entry name" value="Probable GTP-binding protein EngB"/>
    <property type="match status" value="1"/>
</dbReference>
<reference evidence="13 14" key="1">
    <citation type="journal article" date="2013" name="Front. Microbiol.">
        <title>The genome of Nitrospina gracilis illuminates the metabolism and evolution of the major marine nitrite oxidizer.</title>
        <authorList>
            <person name="Luecker S."/>
            <person name="Nowka B."/>
            <person name="Rattei T."/>
            <person name="Spieck E."/>
            <person name="and Daims H."/>
        </authorList>
    </citation>
    <scope>NUCLEOTIDE SEQUENCE [LARGE SCALE GENOMIC DNA]</scope>
    <source>
        <strain evidence="13 14">3/211</strain>
    </source>
</reference>
<dbReference type="CDD" id="cd01876">
    <property type="entry name" value="YihA_EngB"/>
    <property type="match status" value="1"/>
</dbReference>
<dbReference type="PANTHER" id="PTHR11649:SF13">
    <property type="entry name" value="ENGB-TYPE G DOMAIN-CONTAINING PROTEIN"/>
    <property type="match status" value="1"/>
</dbReference>
<evidence type="ECO:0000256" key="9">
    <source>
        <dbReference type="ARBA" id="ARBA00023306"/>
    </source>
</evidence>
<dbReference type="GO" id="GO:0005525">
    <property type="term" value="F:GTP binding"/>
    <property type="evidence" value="ECO:0007669"/>
    <property type="project" value="UniProtKB-UniRule"/>
</dbReference>
<evidence type="ECO:0000259" key="12">
    <source>
        <dbReference type="PROSITE" id="PS51706"/>
    </source>
</evidence>
<dbReference type="Pfam" id="PF01926">
    <property type="entry name" value="MMR_HSR1"/>
    <property type="match status" value="1"/>
</dbReference>
<dbReference type="PROSITE" id="PS51706">
    <property type="entry name" value="G_ENGB"/>
    <property type="match status" value="1"/>
</dbReference>
<comment type="function">
    <text evidence="10">Necessary for normal cell division and for the maintenance of normal septation.</text>
</comment>
<evidence type="ECO:0000256" key="1">
    <source>
        <dbReference type="ARBA" id="ARBA00001946"/>
    </source>
</evidence>
<accession>M1ZB02</accession>
<dbReference type="NCBIfam" id="TIGR03598">
    <property type="entry name" value="GTPase_YsxC"/>
    <property type="match status" value="1"/>
</dbReference>
<dbReference type="AlphaFoldDB" id="M1ZB02"/>
<evidence type="ECO:0000256" key="8">
    <source>
        <dbReference type="ARBA" id="ARBA00023210"/>
    </source>
</evidence>
<dbReference type="OrthoDB" id="9804921at2"/>
<keyword evidence="5 10" id="KW-0547">Nucleotide-binding</keyword>
<evidence type="ECO:0000256" key="3">
    <source>
        <dbReference type="ARBA" id="ARBA00022618"/>
    </source>
</evidence>
<dbReference type="SUPFAM" id="SSF52540">
    <property type="entry name" value="P-loop containing nucleoside triphosphate hydrolases"/>
    <property type="match status" value="1"/>
</dbReference>
<name>M1ZB02_NITG3</name>
<dbReference type="InterPro" id="IPR030393">
    <property type="entry name" value="G_ENGB_dom"/>
</dbReference>
<dbReference type="STRING" id="1266370.NITGR_290071"/>
<evidence type="ECO:0000256" key="7">
    <source>
        <dbReference type="ARBA" id="ARBA00023134"/>
    </source>
</evidence>
<dbReference type="Gene3D" id="3.40.50.300">
    <property type="entry name" value="P-loop containing nucleotide triphosphate hydrolases"/>
    <property type="match status" value="1"/>
</dbReference>
<comment type="similarity">
    <text evidence="2 10">Belongs to the TRAFAC class TrmE-Era-EngA-EngB-Septin-like GTPase superfamily. EngB GTPase family.</text>
</comment>
<gene>
    <name evidence="10 13" type="primary">engB</name>
    <name evidence="13" type="ORF">NITGR_290071</name>
</gene>
<evidence type="ECO:0000313" key="14">
    <source>
        <dbReference type="Proteomes" id="UP000011704"/>
    </source>
</evidence>
<dbReference type="HOGENOM" id="CLU_033732_3_0_0"/>
<dbReference type="InterPro" id="IPR027417">
    <property type="entry name" value="P-loop_NTPase"/>
</dbReference>
<sequence>MKIVKAEFITGAVSRKQFPNQPLPEIAFIGRSNVGKSSLINSLVNRKKLVKTSATPGKTQMINFFNINDVWMLADLPGYGFAKVPPQVQKKWQVLIEDYLQERERLESVVLIVDIRRKPTELDLVMRDWLEDAGLDYVVVATKSDKLSQTERKQQMAKIKKEFGGDGVRTVLMYSSKNNHGRKELWNHFSNRRKKEEAQPAEE</sequence>
<keyword evidence="3 10" id="KW-0132">Cell division</keyword>
<dbReference type="Proteomes" id="UP000011704">
    <property type="component" value="Unassembled WGS sequence"/>
</dbReference>
<dbReference type="FunCoup" id="M1ZB02">
    <property type="interactions" value="360"/>
</dbReference>
<evidence type="ECO:0000256" key="2">
    <source>
        <dbReference type="ARBA" id="ARBA00009638"/>
    </source>
</evidence>
<dbReference type="InParanoid" id="M1ZB02"/>
<dbReference type="GO" id="GO:0000917">
    <property type="term" value="P:division septum assembly"/>
    <property type="evidence" value="ECO:0007669"/>
    <property type="project" value="UniProtKB-KW"/>
</dbReference>
<evidence type="ECO:0000256" key="11">
    <source>
        <dbReference type="SAM" id="MobiDB-lite"/>
    </source>
</evidence>
<keyword evidence="14" id="KW-1185">Reference proteome</keyword>
<evidence type="ECO:0000256" key="4">
    <source>
        <dbReference type="ARBA" id="ARBA00022723"/>
    </source>
</evidence>
<dbReference type="HAMAP" id="MF_00321">
    <property type="entry name" value="GTPase_EngB"/>
    <property type="match status" value="1"/>
</dbReference>
<proteinExistence type="inferred from homology"/>
<dbReference type="EMBL" id="CAQJ01000032">
    <property type="protein sequence ID" value="CCQ90471.1"/>
    <property type="molecule type" value="Genomic_DNA"/>
</dbReference>
<evidence type="ECO:0000256" key="6">
    <source>
        <dbReference type="ARBA" id="ARBA00022842"/>
    </source>
</evidence>
<keyword evidence="4" id="KW-0479">Metal-binding</keyword>
<comment type="caution">
    <text evidence="13">The sequence shown here is derived from an EMBL/GenBank/DDBJ whole genome shotgun (WGS) entry which is preliminary data.</text>
</comment>
<dbReference type="GO" id="GO:0046872">
    <property type="term" value="F:metal ion binding"/>
    <property type="evidence" value="ECO:0007669"/>
    <property type="project" value="UniProtKB-KW"/>
</dbReference>
<dbReference type="GO" id="GO:0005829">
    <property type="term" value="C:cytosol"/>
    <property type="evidence" value="ECO:0007669"/>
    <property type="project" value="TreeGrafter"/>
</dbReference>
<evidence type="ECO:0000313" key="13">
    <source>
        <dbReference type="EMBL" id="CCQ90471.1"/>
    </source>
</evidence>
<organism evidence="13 14">
    <name type="scientific">Nitrospina gracilis (strain 3/211)</name>
    <dbReference type="NCBI Taxonomy" id="1266370"/>
    <lineage>
        <taxon>Bacteria</taxon>
        <taxon>Pseudomonadati</taxon>
        <taxon>Nitrospinota/Tectimicrobiota group</taxon>
        <taxon>Nitrospinota</taxon>
        <taxon>Nitrospinia</taxon>
        <taxon>Nitrospinales</taxon>
        <taxon>Nitrospinaceae</taxon>
        <taxon>Nitrospina</taxon>
    </lineage>
</organism>
<dbReference type="PANTHER" id="PTHR11649">
    <property type="entry name" value="MSS1/TRME-RELATED GTP-BINDING PROTEIN"/>
    <property type="match status" value="1"/>
</dbReference>